<dbReference type="GO" id="GO:0004252">
    <property type="term" value="F:serine-type endopeptidase activity"/>
    <property type="evidence" value="ECO:0007669"/>
    <property type="project" value="TreeGrafter"/>
</dbReference>
<dbReference type="GO" id="GO:0006508">
    <property type="term" value="P:proteolysis"/>
    <property type="evidence" value="ECO:0007669"/>
    <property type="project" value="InterPro"/>
</dbReference>
<dbReference type="OrthoDB" id="416344at2759"/>
<feature type="domain" description="Acylamino-acid-releasing enzyme N-terminal" evidence="9">
    <location>
        <begin position="57"/>
        <end position="436"/>
    </location>
</feature>
<reference evidence="10" key="1">
    <citation type="submission" date="2022-01" db="EMBL/GenBank/DDBJ databases">
        <authorList>
            <person name="King R."/>
        </authorList>
    </citation>
    <scope>NUCLEOTIDE SEQUENCE</scope>
</reference>
<proteinExistence type="inferred from homology"/>
<evidence type="ECO:0000256" key="3">
    <source>
        <dbReference type="ARBA" id="ARBA00010040"/>
    </source>
</evidence>
<comment type="subunit">
    <text evidence="4">Homotetramer.</text>
</comment>
<dbReference type="SUPFAM" id="SSF53474">
    <property type="entry name" value="alpha/beta-Hydrolases"/>
    <property type="match status" value="1"/>
</dbReference>
<dbReference type="PANTHER" id="PTHR42776:SF4">
    <property type="entry name" value="ACYLAMINO-ACID-RELEASING ENZYME"/>
    <property type="match status" value="1"/>
</dbReference>
<evidence type="ECO:0000256" key="1">
    <source>
        <dbReference type="ARBA" id="ARBA00000721"/>
    </source>
</evidence>
<evidence type="ECO:0000259" key="8">
    <source>
        <dbReference type="Pfam" id="PF00326"/>
    </source>
</evidence>
<evidence type="ECO:0000256" key="7">
    <source>
        <dbReference type="ARBA" id="ARBA00022801"/>
    </source>
</evidence>
<dbReference type="EC" id="3.4.19.1" evidence="5"/>
<evidence type="ECO:0000256" key="5">
    <source>
        <dbReference type="ARBA" id="ARBA00012917"/>
    </source>
</evidence>
<dbReference type="Gene3D" id="3.40.50.1820">
    <property type="entry name" value="alpha/beta hydrolase"/>
    <property type="match status" value="1"/>
</dbReference>
<evidence type="ECO:0000313" key="11">
    <source>
        <dbReference type="Proteomes" id="UP001152798"/>
    </source>
</evidence>
<evidence type="ECO:0000259" key="9">
    <source>
        <dbReference type="Pfam" id="PF19283"/>
    </source>
</evidence>
<dbReference type="Proteomes" id="UP001152798">
    <property type="component" value="Chromosome 4"/>
</dbReference>
<evidence type="ECO:0000256" key="2">
    <source>
        <dbReference type="ARBA" id="ARBA00004496"/>
    </source>
</evidence>
<comment type="subcellular location">
    <subcellularLocation>
        <location evidence="2">Cytoplasm</location>
    </subcellularLocation>
</comment>
<keyword evidence="11" id="KW-1185">Reference proteome</keyword>
<dbReference type="InterPro" id="IPR045550">
    <property type="entry name" value="AARE_N"/>
</dbReference>
<keyword evidence="6" id="KW-0963">Cytoplasm</keyword>
<comment type="similarity">
    <text evidence="3">Belongs to the peptidase S9C family.</text>
</comment>
<gene>
    <name evidence="10" type="ORF">NEZAVI_LOCUS8065</name>
</gene>
<dbReference type="Pfam" id="PF00326">
    <property type="entry name" value="Peptidase_S9"/>
    <property type="match status" value="1"/>
</dbReference>
<dbReference type="GO" id="GO:0008242">
    <property type="term" value="F:omega peptidase activity"/>
    <property type="evidence" value="ECO:0007669"/>
    <property type="project" value="UniProtKB-EC"/>
</dbReference>
<accession>A0A9P0MMM0</accession>
<dbReference type="InterPro" id="IPR029058">
    <property type="entry name" value="AB_hydrolase_fold"/>
</dbReference>
<feature type="domain" description="Peptidase S9 prolyl oligopeptidase catalytic" evidence="8">
    <location>
        <begin position="505"/>
        <end position="711"/>
    </location>
</feature>
<dbReference type="AlphaFoldDB" id="A0A9P0MMM0"/>
<organism evidence="10 11">
    <name type="scientific">Nezara viridula</name>
    <name type="common">Southern green stink bug</name>
    <name type="synonym">Cimex viridulus</name>
    <dbReference type="NCBI Taxonomy" id="85310"/>
    <lineage>
        <taxon>Eukaryota</taxon>
        <taxon>Metazoa</taxon>
        <taxon>Ecdysozoa</taxon>
        <taxon>Arthropoda</taxon>
        <taxon>Hexapoda</taxon>
        <taxon>Insecta</taxon>
        <taxon>Pterygota</taxon>
        <taxon>Neoptera</taxon>
        <taxon>Paraneoptera</taxon>
        <taxon>Hemiptera</taxon>
        <taxon>Heteroptera</taxon>
        <taxon>Panheteroptera</taxon>
        <taxon>Pentatomomorpha</taxon>
        <taxon>Pentatomoidea</taxon>
        <taxon>Pentatomidae</taxon>
        <taxon>Pentatominae</taxon>
        <taxon>Nezara</taxon>
    </lineage>
</organism>
<evidence type="ECO:0000313" key="10">
    <source>
        <dbReference type="EMBL" id="CAH1398410.1"/>
    </source>
</evidence>
<dbReference type="SUPFAM" id="SSF82171">
    <property type="entry name" value="DPP6 N-terminal domain-like"/>
    <property type="match status" value="1"/>
</dbReference>
<evidence type="ECO:0000256" key="6">
    <source>
        <dbReference type="ARBA" id="ARBA00022490"/>
    </source>
</evidence>
<dbReference type="PANTHER" id="PTHR42776">
    <property type="entry name" value="SERINE PEPTIDASE S9 FAMILY MEMBER"/>
    <property type="match status" value="1"/>
</dbReference>
<comment type="catalytic activity">
    <reaction evidence="1">
        <text>Cleavage of an N-acetyl or N-formyl amino acid from the N-terminus of a polypeptide.</text>
        <dbReference type="EC" id="3.4.19.1"/>
    </reaction>
</comment>
<sequence length="717" mass="80519">MEGPTNSNNTTKKSHVKMDKILALYKNVIKKCSLPVSGFILNIAGPNLAIKSSWSQRNIERKVAIRSELTQFVNYETKNIQTLTSTDISSELLISYSPSGSYRALFRQIPASVNTPKKQHLEIWKENFLWKIFDLANYNIHGDVATDMEFSSLQWSTCETKLMYVAEKRLPKVEPFLPLKCSGKIDEDTKKGCEYDLVEDWGEQMSGKCTPLPYICDLEQESISLAAGCPEDHSFGQAVWAPDGGVVAVAWSNVPWRFGNMFCTHRLSWIIHIKTDGSYRKLSRDNQAVRCPKFSPDMKFLIWLEREVGGPHHTCHRLVSYDWKTEKSTIIVDIVKDSITISDGQQFYGFYSKTLQPRCWLPDNETLIINTVQRASIKPYLVNIVTKTIRAVSDDSNDSFNFGFIDICKDFVLCYRSSLGTPPSLLLGKISNTDAINWITLLEQESIGNFKTGILRLDANCEVESASKFSAIYMVPDDVINAPLVVWSHGGPHSAFTNGFIIFANFLASLGFGMVLTNIRGTVGAGQASVNFLLGKVGKTDVRDTQQAAEAVLKMFPTQLSPDKCLLFGGSYGGFLSLHMAGRYPSFYKSCVALNPPCDLATFLESDIPDWPLVEAGFSFEPTLQLTAKMFEALMSKSPIIYAPSMTVPVLFLLGKKDVRAPIHQSLCYYRQLKIKGVKTRALVYDDNHSITQLPHEVDYEINSVLWFLENIEHVME</sequence>
<evidence type="ECO:0000256" key="4">
    <source>
        <dbReference type="ARBA" id="ARBA00011881"/>
    </source>
</evidence>
<dbReference type="EMBL" id="OV725080">
    <property type="protein sequence ID" value="CAH1398410.1"/>
    <property type="molecule type" value="Genomic_DNA"/>
</dbReference>
<dbReference type="Pfam" id="PF19283">
    <property type="entry name" value="APEH_N"/>
    <property type="match status" value="1"/>
</dbReference>
<dbReference type="InterPro" id="IPR001375">
    <property type="entry name" value="Peptidase_S9_cat"/>
</dbReference>
<name>A0A9P0MMM0_NEZVI</name>
<dbReference type="GO" id="GO:0005737">
    <property type="term" value="C:cytoplasm"/>
    <property type="evidence" value="ECO:0007669"/>
    <property type="project" value="UniProtKB-SubCell"/>
</dbReference>
<protein>
    <recommendedName>
        <fullName evidence="5">acylaminoacyl-peptidase</fullName>
        <ecNumber evidence="5">3.4.19.1</ecNumber>
    </recommendedName>
</protein>
<keyword evidence="7" id="KW-0378">Hydrolase</keyword>